<accession>A0ABV9LZU2</accession>
<dbReference type="Pfam" id="PF03602">
    <property type="entry name" value="Cons_hypoth95"/>
    <property type="match status" value="1"/>
</dbReference>
<feature type="region of interest" description="Disordered" evidence="11">
    <location>
        <begin position="1"/>
        <end position="39"/>
    </location>
</feature>
<evidence type="ECO:0000256" key="5">
    <source>
        <dbReference type="ARBA" id="ARBA00022603"/>
    </source>
</evidence>
<evidence type="ECO:0000256" key="4">
    <source>
        <dbReference type="ARBA" id="ARBA00013682"/>
    </source>
</evidence>
<evidence type="ECO:0000313" key="13">
    <source>
        <dbReference type="Proteomes" id="UP001595897"/>
    </source>
</evidence>
<protein>
    <recommendedName>
        <fullName evidence="4">Ribosomal RNA small subunit methyltransferase D</fullName>
        <ecNumber evidence="3">2.1.1.171</ecNumber>
    </recommendedName>
    <alternativeName>
        <fullName evidence="8">16S rRNA m2G966 methyltransferase</fullName>
    </alternativeName>
    <alternativeName>
        <fullName evidence="9">rRNA (guanine-N(2)-)-methyltransferase</fullName>
    </alternativeName>
</protein>
<dbReference type="InterPro" id="IPR004398">
    <property type="entry name" value="RNA_MeTrfase_RsmD"/>
</dbReference>
<evidence type="ECO:0000256" key="2">
    <source>
        <dbReference type="ARBA" id="ARBA00005269"/>
    </source>
</evidence>
<proteinExistence type="inferred from homology"/>
<dbReference type="CDD" id="cd02440">
    <property type="entry name" value="AdoMet_MTases"/>
    <property type="match status" value="1"/>
</dbReference>
<evidence type="ECO:0000256" key="10">
    <source>
        <dbReference type="ARBA" id="ARBA00048326"/>
    </source>
</evidence>
<evidence type="ECO:0000256" key="1">
    <source>
        <dbReference type="ARBA" id="ARBA00002649"/>
    </source>
</evidence>
<evidence type="ECO:0000256" key="8">
    <source>
        <dbReference type="ARBA" id="ARBA00031268"/>
    </source>
</evidence>
<evidence type="ECO:0000256" key="9">
    <source>
        <dbReference type="ARBA" id="ARBA00033371"/>
    </source>
</evidence>
<evidence type="ECO:0000256" key="11">
    <source>
        <dbReference type="SAM" id="MobiDB-lite"/>
    </source>
</evidence>
<comment type="similarity">
    <text evidence="2">Belongs to the methyltransferase superfamily. RsmD family.</text>
</comment>
<gene>
    <name evidence="12" type="primary">rsmD</name>
    <name evidence="12" type="ORF">ACFO4O_11985</name>
</gene>
<dbReference type="PANTHER" id="PTHR43542">
    <property type="entry name" value="METHYLTRANSFERASE"/>
    <property type="match status" value="1"/>
</dbReference>
<dbReference type="RefSeq" id="WP_382408826.1">
    <property type="nucleotide sequence ID" value="NZ_JBHSGU010000005.1"/>
</dbReference>
<organism evidence="12 13">
    <name type="scientific">Glaciecola siphonariae</name>
    <dbReference type="NCBI Taxonomy" id="521012"/>
    <lineage>
        <taxon>Bacteria</taxon>
        <taxon>Pseudomonadati</taxon>
        <taxon>Pseudomonadota</taxon>
        <taxon>Gammaproteobacteria</taxon>
        <taxon>Alteromonadales</taxon>
        <taxon>Alteromonadaceae</taxon>
        <taxon>Glaciecola</taxon>
    </lineage>
</organism>
<dbReference type="PROSITE" id="PS00092">
    <property type="entry name" value="N6_MTASE"/>
    <property type="match status" value="1"/>
</dbReference>
<feature type="compositionally biased region" description="Polar residues" evidence="11">
    <location>
        <begin position="1"/>
        <end position="12"/>
    </location>
</feature>
<evidence type="ECO:0000256" key="3">
    <source>
        <dbReference type="ARBA" id="ARBA00012141"/>
    </source>
</evidence>
<comment type="function">
    <text evidence="1">Specifically methylates the guanine in position 966 of 16S rRNA in the assembled 30S particle.</text>
</comment>
<dbReference type="Proteomes" id="UP001595897">
    <property type="component" value="Unassembled WGS sequence"/>
</dbReference>
<dbReference type="PANTHER" id="PTHR43542:SF1">
    <property type="entry name" value="METHYLTRANSFERASE"/>
    <property type="match status" value="1"/>
</dbReference>
<dbReference type="EMBL" id="JBHSGU010000005">
    <property type="protein sequence ID" value="MFC4700883.1"/>
    <property type="molecule type" value="Genomic_DNA"/>
</dbReference>
<reference evidence="13" key="1">
    <citation type="journal article" date="2019" name="Int. J. Syst. Evol. Microbiol.">
        <title>The Global Catalogue of Microorganisms (GCM) 10K type strain sequencing project: providing services to taxonomists for standard genome sequencing and annotation.</title>
        <authorList>
            <consortium name="The Broad Institute Genomics Platform"/>
            <consortium name="The Broad Institute Genome Sequencing Center for Infectious Disease"/>
            <person name="Wu L."/>
            <person name="Ma J."/>
        </authorList>
    </citation>
    <scope>NUCLEOTIDE SEQUENCE [LARGE SCALE GENOMIC DNA]</scope>
    <source>
        <strain evidence="13">KACC 12507</strain>
    </source>
</reference>
<keyword evidence="13" id="KW-1185">Reference proteome</keyword>
<dbReference type="GO" id="GO:0052913">
    <property type="term" value="F:16S rRNA (guanine(966)-N(2))-methyltransferase activity"/>
    <property type="evidence" value="ECO:0007669"/>
    <property type="project" value="UniProtKB-EC"/>
</dbReference>
<dbReference type="InterPro" id="IPR029063">
    <property type="entry name" value="SAM-dependent_MTases_sf"/>
</dbReference>
<dbReference type="InterPro" id="IPR002052">
    <property type="entry name" value="DNA_methylase_N6_adenine_CS"/>
</dbReference>
<keyword evidence="6 12" id="KW-0808">Transferase</keyword>
<evidence type="ECO:0000256" key="7">
    <source>
        <dbReference type="ARBA" id="ARBA00022691"/>
    </source>
</evidence>
<dbReference type="NCBIfam" id="TIGR00095">
    <property type="entry name" value="16S rRNA (guanine(966)-N(2))-methyltransferase RsmD"/>
    <property type="match status" value="1"/>
</dbReference>
<dbReference type="EC" id="2.1.1.171" evidence="3"/>
<keyword evidence="7" id="KW-0949">S-adenosyl-L-methionine</keyword>
<comment type="caution">
    <text evidence="12">The sequence shown here is derived from an EMBL/GenBank/DDBJ whole genome shotgun (WGS) entry which is preliminary data.</text>
</comment>
<evidence type="ECO:0000256" key="6">
    <source>
        <dbReference type="ARBA" id="ARBA00022679"/>
    </source>
</evidence>
<dbReference type="Gene3D" id="3.40.50.150">
    <property type="entry name" value="Vaccinia Virus protein VP39"/>
    <property type="match status" value="1"/>
</dbReference>
<sequence length="230" mass="25144">MTPTPKANSPKSSWKRKASVGKNGKGAKAPVHANRSKPGSIRIISGQHRGRKLPVLLAEGLRPTTDRVKETLFNWLMQDIAGAKVLDMFAGAGSLGFEALSRLASTVVMIENSPASATQLQQNILTLKAQEQAKLIQSDAFSALKTLNETFDIVFIDPPFHRGMARKAIDMLISNELLAQDALVYIESEVDVEALNDLTCLGLTKLKEQSTQQVNYRLYRFDAEAGLPVP</sequence>
<keyword evidence="5 12" id="KW-0489">Methyltransferase</keyword>
<comment type="catalytic activity">
    <reaction evidence="10">
        <text>guanosine(966) in 16S rRNA + S-adenosyl-L-methionine = N(2)-methylguanosine(966) in 16S rRNA + S-adenosyl-L-homocysteine + H(+)</text>
        <dbReference type="Rhea" id="RHEA:23548"/>
        <dbReference type="Rhea" id="RHEA-COMP:10211"/>
        <dbReference type="Rhea" id="RHEA-COMP:10212"/>
        <dbReference type="ChEBI" id="CHEBI:15378"/>
        <dbReference type="ChEBI" id="CHEBI:57856"/>
        <dbReference type="ChEBI" id="CHEBI:59789"/>
        <dbReference type="ChEBI" id="CHEBI:74269"/>
        <dbReference type="ChEBI" id="CHEBI:74481"/>
        <dbReference type="EC" id="2.1.1.171"/>
    </reaction>
</comment>
<name>A0ABV9LZU2_9ALTE</name>
<dbReference type="SUPFAM" id="SSF53335">
    <property type="entry name" value="S-adenosyl-L-methionine-dependent methyltransferases"/>
    <property type="match status" value="1"/>
</dbReference>
<evidence type="ECO:0000313" key="12">
    <source>
        <dbReference type="EMBL" id="MFC4700883.1"/>
    </source>
</evidence>